<dbReference type="AlphaFoldDB" id="A0A7C9F299"/>
<protein>
    <submittedName>
        <fullName evidence="1">Uncharacterized protein</fullName>
    </submittedName>
</protein>
<organism evidence="1">
    <name type="scientific">Opuntia streptacantha</name>
    <name type="common">Prickly pear cactus</name>
    <name type="synonym">Opuntia cardona</name>
    <dbReference type="NCBI Taxonomy" id="393608"/>
    <lineage>
        <taxon>Eukaryota</taxon>
        <taxon>Viridiplantae</taxon>
        <taxon>Streptophyta</taxon>
        <taxon>Embryophyta</taxon>
        <taxon>Tracheophyta</taxon>
        <taxon>Spermatophyta</taxon>
        <taxon>Magnoliopsida</taxon>
        <taxon>eudicotyledons</taxon>
        <taxon>Gunneridae</taxon>
        <taxon>Pentapetalae</taxon>
        <taxon>Caryophyllales</taxon>
        <taxon>Cactineae</taxon>
        <taxon>Cactaceae</taxon>
        <taxon>Opuntioideae</taxon>
        <taxon>Opuntia</taxon>
    </lineage>
</organism>
<name>A0A7C9F299_OPUST</name>
<reference evidence="1" key="1">
    <citation type="journal article" date="2013" name="J. Plant Res.">
        <title>Effect of fungi and light on seed germination of three Opuntia species from semiarid lands of central Mexico.</title>
        <authorList>
            <person name="Delgado-Sanchez P."/>
            <person name="Jimenez-Bremont J.F."/>
            <person name="Guerrero-Gonzalez Mde L."/>
            <person name="Flores J."/>
        </authorList>
    </citation>
    <scope>NUCLEOTIDE SEQUENCE</scope>
    <source>
        <tissue evidence="1">Cladode</tissue>
    </source>
</reference>
<dbReference type="EMBL" id="GISG01287693">
    <property type="protein sequence ID" value="MBA4680586.1"/>
    <property type="molecule type" value="Transcribed_RNA"/>
</dbReference>
<reference evidence="1" key="2">
    <citation type="submission" date="2020-07" db="EMBL/GenBank/DDBJ databases">
        <authorList>
            <person name="Vera ALvarez R."/>
            <person name="Arias-Moreno D.M."/>
            <person name="Jimenez-Jacinto V."/>
            <person name="Jimenez-Bremont J.F."/>
            <person name="Swaminathan K."/>
            <person name="Moose S.P."/>
            <person name="Guerrero-Gonzalez M.L."/>
            <person name="Marino-Ramirez L."/>
            <person name="Landsman D."/>
            <person name="Rodriguez-Kessler M."/>
            <person name="Delgado-Sanchez P."/>
        </authorList>
    </citation>
    <scope>NUCLEOTIDE SEQUENCE</scope>
    <source>
        <tissue evidence="1">Cladode</tissue>
    </source>
</reference>
<proteinExistence type="predicted"/>
<sequence length="137" mass="14915">MIMIIMMSHHIHPILQLLVIHYLDKLFLISDIRVLRYVSGRHRFGLTAVILGGWFDVGVREVVREGEIELGTRPTEAKGGAVIGPGGILGGVERAKPHAVGAVGIPDLGRPLPPWPLPHSPVLVLLVLPPRLRRAGC</sequence>
<evidence type="ECO:0000313" key="1">
    <source>
        <dbReference type="EMBL" id="MBA4680586.1"/>
    </source>
</evidence>
<accession>A0A7C9F299</accession>